<dbReference type="Proteomes" id="UP001396334">
    <property type="component" value="Unassembled WGS sequence"/>
</dbReference>
<dbReference type="InterPro" id="IPR018494">
    <property type="entry name" value="Oxysterol-bd_CS"/>
</dbReference>
<dbReference type="EMBL" id="JBBPBN010000003">
    <property type="protein sequence ID" value="KAK9042901.1"/>
    <property type="molecule type" value="Genomic_DNA"/>
</dbReference>
<organism evidence="3 4">
    <name type="scientific">Hibiscus sabdariffa</name>
    <name type="common">roselle</name>
    <dbReference type="NCBI Taxonomy" id="183260"/>
    <lineage>
        <taxon>Eukaryota</taxon>
        <taxon>Viridiplantae</taxon>
        <taxon>Streptophyta</taxon>
        <taxon>Embryophyta</taxon>
        <taxon>Tracheophyta</taxon>
        <taxon>Spermatophyta</taxon>
        <taxon>Magnoliopsida</taxon>
        <taxon>eudicotyledons</taxon>
        <taxon>Gunneridae</taxon>
        <taxon>Pentapetalae</taxon>
        <taxon>rosids</taxon>
        <taxon>malvids</taxon>
        <taxon>Malvales</taxon>
        <taxon>Malvaceae</taxon>
        <taxon>Malvoideae</taxon>
        <taxon>Hibiscus</taxon>
    </lineage>
</organism>
<proteinExistence type="inferred from homology"/>
<evidence type="ECO:0000313" key="3">
    <source>
        <dbReference type="EMBL" id="KAK9042901.1"/>
    </source>
</evidence>
<dbReference type="Gene3D" id="2.40.160.120">
    <property type="match status" value="1"/>
</dbReference>
<evidence type="ECO:0000256" key="2">
    <source>
        <dbReference type="RuleBase" id="RU003844"/>
    </source>
</evidence>
<accession>A0ABR2TZN7</accession>
<dbReference type="SUPFAM" id="SSF144000">
    <property type="entry name" value="Oxysterol-binding protein-like"/>
    <property type="match status" value="1"/>
</dbReference>
<gene>
    <name evidence="3" type="ORF">V6N11_071255</name>
</gene>
<name>A0ABR2TZN7_9ROSI</name>
<evidence type="ECO:0000313" key="4">
    <source>
        <dbReference type="Proteomes" id="UP001396334"/>
    </source>
</evidence>
<protein>
    <submittedName>
        <fullName evidence="3">Uncharacterized protein</fullName>
    </submittedName>
</protein>
<dbReference type="PROSITE" id="PS01013">
    <property type="entry name" value="OSBP"/>
    <property type="match status" value="1"/>
</dbReference>
<comment type="similarity">
    <text evidence="1 2">Belongs to the OSBP family.</text>
</comment>
<sequence length="315" mass="35602">MVTESRDERKVIISRPLILSIHGDSDSEEDSTYRAPRPIQRILSLFKDIGPGFDLTYFKLPPLFNFPKSHLQCYGETVYCIGTDMLSRCDQADNPIDRFVSVVRWNISTLRPPMFGLAPYNPVLGETHHVSRASLNVLLEQISHHPPVSALHATDEKQNVELIWCQQSVPKFNGVAVVNEVRGKRQLKLLSRGETYEMNSPDLLIRFLPMPGIDWDGDVRIRCPENDLCAELRLGHKSFLGLRGSQRSVKGKIYKSSTKQTLFHLNGNWDRTVTMKDNASGKQTVIYNAEEVYSGMKTPIVHDLQGVRPTESAAV</sequence>
<dbReference type="Pfam" id="PF01237">
    <property type="entry name" value="Oxysterol_BP"/>
    <property type="match status" value="1"/>
</dbReference>
<comment type="caution">
    <text evidence="3">The sequence shown here is derived from an EMBL/GenBank/DDBJ whole genome shotgun (WGS) entry which is preliminary data.</text>
</comment>
<dbReference type="InterPro" id="IPR000648">
    <property type="entry name" value="Oxysterol-bd"/>
</dbReference>
<dbReference type="InterPro" id="IPR037239">
    <property type="entry name" value="OSBP_sf"/>
</dbReference>
<evidence type="ECO:0000256" key="1">
    <source>
        <dbReference type="ARBA" id="ARBA00008842"/>
    </source>
</evidence>
<reference evidence="3 4" key="1">
    <citation type="journal article" date="2024" name="G3 (Bethesda)">
        <title>Genome assembly of Hibiscus sabdariffa L. provides insights into metabolisms of medicinal natural products.</title>
        <authorList>
            <person name="Kim T."/>
        </authorList>
    </citation>
    <scope>NUCLEOTIDE SEQUENCE [LARGE SCALE GENOMIC DNA]</scope>
    <source>
        <strain evidence="3">TK-2024</strain>
        <tissue evidence="3">Old leaves</tissue>
    </source>
</reference>
<dbReference type="PANTHER" id="PTHR10972">
    <property type="entry name" value="OXYSTEROL-BINDING PROTEIN-RELATED"/>
    <property type="match status" value="1"/>
</dbReference>
<dbReference type="PANTHER" id="PTHR10972:SF102">
    <property type="entry name" value="OXYSTEROL-BINDING PROTEIN"/>
    <property type="match status" value="1"/>
</dbReference>
<keyword evidence="4" id="KW-1185">Reference proteome</keyword>